<reference evidence="1 2" key="1">
    <citation type="journal article" date="2023" name="Plants (Basel)">
        <title>Bridging the Gap: Combining Genomics and Transcriptomics Approaches to Understand Stylosanthes scabra, an Orphan Legume from the Brazilian Caatinga.</title>
        <authorList>
            <person name="Ferreira-Neto J.R.C."/>
            <person name="da Silva M.D."/>
            <person name="Binneck E."/>
            <person name="de Melo N.F."/>
            <person name="da Silva R.H."/>
            <person name="de Melo A.L.T.M."/>
            <person name="Pandolfi V."/>
            <person name="Bustamante F.O."/>
            <person name="Brasileiro-Vidal A.C."/>
            <person name="Benko-Iseppon A.M."/>
        </authorList>
    </citation>
    <scope>NUCLEOTIDE SEQUENCE [LARGE SCALE GENOMIC DNA]</scope>
    <source>
        <tissue evidence="1">Leaves</tissue>
    </source>
</reference>
<dbReference type="InterPro" id="IPR053151">
    <property type="entry name" value="RNase_H-like"/>
</dbReference>
<accession>A0ABU6RDZ6</accession>
<dbReference type="EMBL" id="JASCZI010030401">
    <property type="protein sequence ID" value="MED6122237.1"/>
    <property type="molecule type" value="Genomic_DNA"/>
</dbReference>
<dbReference type="Proteomes" id="UP001341840">
    <property type="component" value="Unassembled WGS sequence"/>
</dbReference>
<name>A0ABU6RDZ6_9FABA</name>
<gene>
    <name evidence="1" type="ORF">PIB30_037909</name>
</gene>
<comment type="caution">
    <text evidence="1">The sequence shown here is derived from an EMBL/GenBank/DDBJ whole genome shotgun (WGS) entry which is preliminary data.</text>
</comment>
<dbReference type="PANTHER" id="PTHR47723">
    <property type="entry name" value="OS05G0353850 PROTEIN"/>
    <property type="match status" value="1"/>
</dbReference>
<proteinExistence type="predicted"/>
<evidence type="ECO:0000313" key="1">
    <source>
        <dbReference type="EMBL" id="MED6122237.1"/>
    </source>
</evidence>
<dbReference type="PANTHER" id="PTHR47723:SF19">
    <property type="entry name" value="POLYNUCLEOTIDYL TRANSFERASE, RIBONUCLEASE H-LIKE SUPERFAMILY PROTEIN"/>
    <property type="match status" value="1"/>
</dbReference>
<protein>
    <recommendedName>
        <fullName evidence="3">RNase H type-1 domain-containing protein</fullName>
    </recommendedName>
</protein>
<evidence type="ECO:0008006" key="3">
    <source>
        <dbReference type="Google" id="ProtNLM"/>
    </source>
</evidence>
<organism evidence="1 2">
    <name type="scientific">Stylosanthes scabra</name>
    <dbReference type="NCBI Taxonomy" id="79078"/>
    <lineage>
        <taxon>Eukaryota</taxon>
        <taxon>Viridiplantae</taxon>
        <taxon>Streptophyta</taxon>
        <taxon>Embryophyta</taxon>
        <taxon>Tracheophyta</taxon>
        <taxon>Spermatophyta</taxon>
        <taxon>Magnoliopsida</taxon>
        <taxon>eudicotyledons</taxon>
        <taxon>Gunneridae</taxon>
        <taxon>Pentapetalae</taxon>
        <taxon>rosids</taxon>
        <taxon>fabids</taxon>
        <taxon>Fabales</taxon>
        <taxon>Fabaceae</taxon>
        <taxon>Papilionoideae</taxon>
        <taxon>50 kb inversion clade</taxon>
        <taxon>dalbergioids sensu lato</taxon>
        <taxon>Dalbergieae</taxon>
        <taxon>Pterocarpus clade</taxon>
        <taxon>Stylosanthes</taxon>
    </lineage>
</organism>
<keyword evidence="2" id="KW-1185">Reference proteome</keyword>
<evidence type="ECO:0000313" key="2">
    <source>
        <dbReference type="Proteomes" id="UP001341840"/>
    </source>
</evidence>
<sequence>MPASLLRDWSPPSDSRIKVDCDASVHESIQLFGFGYIVRDISESWIKGCNGTILMASVLRTKLFAIWRGLLLAWNCGSNPEDFGCSALEIGLIQRNAIRAADLLARQAVEDNLNYVEWLLPPAFVSNVVLADKHSPVLSS</sequence>